<evidence type="ECO:0000256" key="7">
    <source>
        <dbReference type="ARBA" id="ARBA00022840"/>
    </source>
</evidence>
<dbReference type="CDD" id="cd16917">
    <property type="entry name" value="HATPase_UhpB-NarQ-NarX-like"/>
    <property type="match status" value="1"/>
</dbReference>
<dbReference type="RefSeq" id="WP_090051299.1">
    <property type="nucleotide sequence ID" value="NZ_FNCC01000008.1"/>
</dbReference>
<dbReference type="InterPro" id="IPR003594">
    <property type="entry name" value="HATPase_dom"/>
</dbReference>
<dbReference type="GO" id="GO:0000155">
    <property type="term" value="F:phosphorelay sensor kinase activity"/>
    <property type="evidence" value="ECO:0007669"/>
    <property type="project" value="InterPro"/>
</dbReference>
<dbReference type="GO" id="GO:0005524">
    <property type="term" value="F:ATP binding"/>
    <property type="evidence" value="ECO:0007669"/>
    <property type="project" value="UniProtKB-KW"/>
</dbReference>
<dbReference type="STRING" id="200378.SAMN05216553_10882"/>
<gene>
    <name evidence="10" type="ORF">SAMN05216553_10882</name>
</gene>
<dbReference type="InterPro" id="IPR011712">
    <property type="entry name" value="Sig_transdc_His_kin_sub3_dim/P"/>
</dbReference>
<evidence type="ECO:0000256" key="4">
    <source>
        <dbReference type="ARBA" id="ARBA00022679"/>
    </source>
</evidence>
<dbReference type="PANTHER" id="PTHR24421">
    <property type="entry name" value="NITRATE/NITRITE SENSOR PROTEIN NARX-RELATED"/>
    <property type="match status" value="1"/>
</dbReference>
<dbReference type="EC" id="2.7.13.3" evidence="2"/>
<dbReference type="Gene3D" id="3.30.565.10">
    <property type="entry name" value="Histidine kinase-like ATPase, C-terminal domain"/>
    <property type="match status" value="1"/>
</dbReference>
<sequence>MRRQFIVPAETCARSAAEARRTVLRDLHDGIGPSLAAVALGLRSARRLLASDPAGAARLLATLEDEVHSAIGDIKALVASENPATVTRLGLVGAVERFVTDLTSRLHIAIDVAVLGEIPQLPDAVSVAAYRIVREALTNVVTHADARTCRVRMWFDAELHVEVVDDGVGATSAEQSAGVGLASMRQRASDLGGNCRVERGTDGGTRLAAALPVS</sequence>
<protein>
    <recommendedName>
        <fullName evidence="2">histidine kinase</fullName>
        <ecNumber evidence="2">2.7.13.3</ecNumber>
    </recommendedName>
</protein>
<dbReference type="AlphaFoldDB" id="A0A1G7U8Y9"/>
<dbReference type="InterPro" id="IPR005467">
    <property type="entry name" value="His_kinase_dom"/>
</dbReference>
<evidence type="ECO:0000313" key="11">
    <source>
        <dbReference type="Proteomes" id="UP000199623"/>
    </source>
</evidence>
<dbReference type="Pfam" id="PF07730">
    <property type="entry name" value="HisKA_3"/>
    <property type="match status" value="1"/>
</dbReference>
<comment type="catalytic activity">
    <reaction evidence="1">
        <text>ATP + protein L-histidine = ADP + protein N-phospho-L-histidine.</text>
        <dbReference type="EC" id="2.7.13.3"/>
    </reaction>
</comment>
<name>A0A1G7U8Y9_9PSEU</name>
<evidence type="ECO:0000256" key="6">
    <source>
        <dbReference type="ARBA" id="ARBA00022777"/>
    </source>
</evidence>
<dbReference type="SUPFAM" id="SSF55874">
    <property type="entry name" value="ATPase domain of HSP90 chaperone/DNA topoisomerase II/histidine kinase"/>
    <property type="match status" value="1"/>
</dbReference>
<keyword evidence="11" id="KW-1185">Reference proteome</keyword>
<dbReference type="OrthoDB" id="227596at2"/>
<evidence type="ECO:0000256" key="8">
    <source>
        <dbReference type="ARBA" id="ARBA00023012"/>
    </source>
</evidence>
<dbReference type="Pfam" id="PF02518">
    <property type="entry name" value="HATPase_c"/>
    <property type="match status" value="1"/>
</dbReference>
<dbReference type="EMBL" id="FNCC01000008">
    <property type="protein sequence ID" value="SDG44085.1"/>
    <property type="molecule type" value="Genomic_DNA"/>
</dbReference>
<dbReference type="Proteomes" id="UP000199623">
    <property type="component" value="Unassembled WGS sequence"/>
</dbReference>
<evidence type="ECO:0000256" key="1">
    <source>
        <dbReference type="ARBA" id="ARBA00000085"/>
    </source>
</evidence>
<keyword evidence="6 10" id="KW-0418">Kinase</keyword>
<evidence type="ECO:0000256" key="5">
    <source>
        <dbReference type="ARBA" id="ARBA00022741"/>
    </source>
</evidence>
<keyword evidence="4" id="KW-0808">Transferase</keyword>
<dbReference type="InterPro" id="IPR050482">
    <property type="entry name" value="Sensor_HK_TwoCompSys"/>
</dbReference>
<keyword evidence="8" id="KW-0902">Two-component regulatory system</keyword>
<keyword evidence="5" id="KW-0547">Nucleotide-binding</keyword>
<feature type="domain" description="Histidine kinase" evidence="9">
    <location>
        <begin position="131"/>
        <end position="214"/>
    </location>
</feature>
<dbReference type="PROSITE" id="PS50109">
    <property type="entry name" value="HIS_KIN"/>
    <property type="match status" value="1"/>
</dbReference>
<keyword evidence="3" id="KW-0597">Phosphoprotein</keyword>
<dbReference type="PANTHER" id="PTHR24421:SF10">
    <property type="entry name" value="NITRATE_NITRITE SENSOR PROTEIN NARQ"/>
    <property type="match status" value="1"/>
</dbReference>
<reference evidence="11" key="1">
    <citation type="submission" date="2016-10" db="EMBL/GenBank/DDBJ databases">
        <authorList>
            <person name="Varghese N."/>
            <person name="Submissions S."/>
        </authorList>
    </citation>
    <scope>NUCLEOTIDE SEQUENCE [LARGE SCALE GENOMIC DNA]</scope>
    <source>
        <strain evidence="11">CGMCC 4.3506</strain>
    </source>
</reference>
<evidence type="ECO:0000313" key="10">
    <source>
        <dbReference type="EMBL" id="SDG44085.1"/>
    </source>
</evidence>
<evidence type="ECO:0000259" key="9">
    <source>
        <dbReference type="PROSITE" id="PS50109"/>
    </source>
</evidence>
<proteinExistence type="predicted"/>
<evidence type="ECO:0000256" key="3">
    <source>
        <dbReference type="ARBA" id="ARBA00022553"/>
    </source>
</evidence>
<keyword evidence="7" id="KW-0067">ATP-binding</keyword>
<accession>A0A1G7U8Y9</accession>
<organism evidence="10 11">
    <name type="scientific">Lentzea fradiae</name>
    <dbReference type="NCBI Taxonomy" id="200378"/>
    <lineage>
        <taxon>Bacteria</taxon>
        <taxon>Bacillati</taxon>
        <taxon>Actinomycetota</taxon>
        <taxon>Actinomycetes</taxon>
        <taxon>Pseudonocardiales</taxon>
        <taxon>Pseudonocardiaceae</taxon>
        <taxon>Lentzea</taxon>
    </lineage>
</organism>
<dbReference type="Gene3D" id="1.20.5.1930">
    <property type="match status" value="1"/>
</dbReference>
<dbReference type="GO" id="GO:0046983">
    <property type="term" value="F:protein dimerization activity"/>
    <property type="evidence" value="ECO:0007669"/>
    <property type="project" value="InterPro"/>
</dbReference>
<dbReference type="InterPro" id="IPR036890">
    <property type="entry name" value="HATPase_C_sf"/>
</dbReference>
<dbReference type="GO" id="GO:0016020">
    <property type="term" value="C:membrane"/>
    <property type="evidence" value="ECO:0007669"/>
    <property type="project" value="InterPro"/>
</dbReference>
<evidence type="ECO:0000256" key="2">
    <source>
        <dbReference type="ARBA" id="ARBA00012438"/>
    </source>
</evidence>